<reference evidence="8" key="1">
    <citation type="submission" date="2018-06" db="EMBL/GenBank/DDBJ databases">
        <authorList>
            <person name="Guldener U."/>
        </authorList>
    </citation>
    <scope>NUCLEOTIDE SEQUENCE [LARGE SCALE GENOMIC DNA]</scope>
    <source>
        <strain evidence="8">UTAD17</strain>
    </source>
</reference>
<keyword evidence="1" id="KW-0479">Metal-binding</keyword>
<keyword evidence="2" id="KW-0863">Zinc-finger</keyword>
<keyword evidence="4" id="KW-0539">Nucleus</keyword>
<name>A0A376B574_9ASCO</name>
<accession>A0A376B574</accession>
<dbReference type="AlphaFoldDB" id="A0A376B574"/>
<dbReference type="PROSITE" id="PS00028">
    <property type="entry name" value="ZINC_FINGER_C2H2_1"/>
    <property type="match status" value="1"/>
</dbReference>
<dbReference type="GO" id="GO:0005681">
    <property type="term" value="C:spliceosomal complex"/>
    <property type="evidence" value="ECO:0007669"/>
    <property type="project" value="InterPro"/>
</dbReference>
<dbReference type="PANTHER" id="PTHR45986">
    <property type="entry name" value="ZINC FINGER MATRIN-TYPE PROTEIN 2"/>
    <property type="match status" value="1"/>
</dbReference>
<evidence type="ECO:0000256" key="4">
    <source>
        <dbReference type="ARBA" id="ARBA00023242"/>
    </source>
</evidence>
<proteinExistence type="predicted"/>
<dbReference type="OrthoDB" id="30343at2759"/>
<dbReference type="InterPro" id="IPR013087">
    <property type="entry name" value="Znf_C2H2_type"/>
</dbReference>
<evidence type="ECO:0000313" key="7">
    <source>
        <dbReference type="EMBL" id="SSD59838.1"/>
    </source>
</evidence>
<keyword evidence="7" id="KW-0687">Ribonucleoprotein</keyword>
<feature type="domain" description="C2H2-type" evidence="6">
    <location>
        <begin position="80"/>
        <end position="102"/>
    </location>
</feature>
<dbReference type="InterPro" id="IPR040107">
    <property type="entry name" value="Snu23"/>
</dbReference>
<evidence type="ECO:0000256" key="2">
    <source>
        <dbReference type="ARBA" id="ARBA00022771"/>
    </source>
</evidence>
<dbReference type="Proteomes" id="UP000262825">
    <property type="component" value="Unassembled WGS sequence"/>
</dbReference>
<gene>
    <name evidence="7" type="ORF">SCODWIG_01599</name>
</gene>
<dbReference type="InterPro" id="IPR036236">
    <property type="entry name" value="Znf_C2H2_sf"/>
</dbReference>
<evidence type="ECO:0000259" key="6">
    <source>
        <dbReference type="PROSITE" id="PS00028"/>
    </source>
</evidence>
<keyword evidence="5" id="KW-0175">Coiled coil</keyword>
<evidence type="ECO:0000256" key="3">
    <source>
        <dbReference type="ARBA" id="ARBA00022833"/>
    </source>
</evidence>
<dbReference type="VEuPathDB" id="FungiDB:SCODWIG_01599"/>
<keyword evidence="8" id="KW-1185">Reference proteome</keyword>
<evidence type="ECO:0000313" key="8">
    <source>
        <dbReference type="Proteomes" id="UP000262825"/>
    </source>
</evidence>
<dbReference type="PANTHER" id="PTHR45986:SF1">
    <property type="entry name" value="ZINC FINGER MATRIN-TYPE PROTEIN 2"/>
    <property type="match status" value="1"/>
</dbReference>
<dbReference type="GO" id="GO:0000398">
    <property type="term" value="P:mRNA splicing, via spliceosome"/>
    <property type="evidence" value="ECO:0007669"/>
    <property type="project" value="InterPro"/>
</dbReference>
<organism evidence="7 8">
    <name type="scientific">Saccharomycodes ludwigii</name>
    <dbReference type="NCBI Taxonomy" id="36035"/>
    <lineage>
        <taxon>Eukaryota</taxon>
        <taxon>Fungi</taxon>
        <taxon>Dikarya</taxon>
        <taxon>Ascomycota</taxon>
        <taxon>Saccharomycotina</taxon>
        <taxon>Saccharomycetes</taxon>
        <taxon>Saccharomycodales</taxon>
        <taxon>Saccharomycodaceae</taxon>
        <taxon>Saccharomycodes</taxon>
    </lineage>
</organism>
<sequence>MSSSNFGRRTWDRDQYLENRDKAGEEAQKISQEQLEQLKLKYTGNNDKLLNSQLHDINKRQFTGTSSAYQKQRKKIGFHCELCNLTFKDTVLFANHLNDMGHNIKYKKLFGEDLVQDKRNNDDIPIREFEQLLQKLKQQYDNNKREIMAKKTDKDGGKNYQINKNGNKVKKIMGFDKFR</sequence>
<dbReference type="GO" id="GO:0008270">
    <property type="term" value="F:zinc ion binding"/>
    <property type="evidence" value="ECO:0007669"/>
    <property type="project" value="UniProtKB-KW"/>
</dbReference>
<feature type="coiled-coil region" evidence="5">
    <location>
        <begin position="126"/>
        <end position="153"/>
    </location>
</feature>
<dbReference type="GO" id="GO:0046540">
    <property type="term" value="C:U4/U6 x U5 tri-snRNP complex"/>
    <property type="evidence" value="ECO:0007669"/>
    <property type="project" value="TreeGrafter"/>
</dbReference>
<evidence type="ECO:0000256" key="5">
    <source>
        <dbReference type="SAM" id="Coils"/>
    </source>
</evidence>
<dbReference type="SUPFAM" id="SSF57667">
    <property type="entry name" value="beta-beta-alpha zinc fingers"/>
    <property type="match status" value="1"/>
</dbReference>
<dbReference type="EMBL" id="UFAJ01000214">
    <property type="protein sequence ID" value="SSD59838.1"/>
    <property type="molecule type" value="Genomic_DNA"/>
</dbReference>
<keyword evidence="3" id="KW-0862">Zinc</keyword>
<evidence type="ECO:0000256" key="1">
    <source>
        <dbReference type="ARBA" id="ARBA00022723"/>
    </source>
</evidence>
<protein>
    <submittedName>
        <fullName evidence="7">Related to 23 kDa U4/U6.U5 small nuclear ribonucleoprotein component</fullName>
    </submittedName>
</protein>